<reference evidence="8" key="1">
    <citation type="submission" date="2023-04" db="EMBL/GenBank/DDBJ databases">
        <authorList>
            <person name="Afonin D.A."/>
        </authorList>
    </citation>
    <scope>NUCLEOTIDE SEQUENCE</scope>
    <source>
        <strain evidence="8">P57</strain>
    </source>
</reference>
<comment type="subcellular location">
    <subcellularLocation>
        <location evidence="1">Membrane</location>
        <topology evidence="1">Multi-pass membrane protein</topology>
    </subcellularLocation>
    <subcellularLocation>
        <location evidence="5">Mitochondrion inner membrane</location>
        <topology evidence="5">Multi-pass membrane protein</topology>
    </subcellularLocation>
</comment>
<dbReference type="GO" id="GO:0015990">
    <property type="term" value="P:electron transport coupled proton transport"/>
    <property type="evidence" value="ECO:0007669"/>
    <property type="project" value="TreeGrafter"/>
</dbReference>
<evidence type="ECO:0000256" key="5">
    <source>
        <dbReference type="RuleBase" id="RU000369"/>
    </source>
</evidence>
<evidence type="ECO:0000256" key="3">
    <source>
        <dbReference type="ARBA" id="ARBA00022989"/>
    </source>
</evidence>
<feature type="transmembrane region" description="Helical" evidence="6">
    <location>
        <begin position="491"/>
        <end position="511"/>
    </location>
</feature>
<feature type="transmembrane region" description="Helical" evidence="6">
    <location>
        <begin position="55"/>
        <end position="81"/>
    </location>
</feature>
<dbReference type="PRINTS" id="PR01165">
    <property type="entry name" value="CYCOXIDASEI"/>
</dbReference>
<feature type="transmembrane region" description="Helical" evidence="6">
    <location>
        <begin position="245"/>
        <end position="265"/>
    </location>
</feature>
<keyword evidence="5" id="KW-0813">Transport</keyword>
<feature type="transmembrane region" description="Helical" evidence="6">
    <location>
        <begin position="409"/>
        <end position="429"/>
    </location>
</feature>
<evidence type="ECO:0000256" key="1">
    <source>
        <dbReference type="ARBA" id="ARBA00004141"/>
    </source>
</evidence>
<dbReference type="Pfam" id="PF00115">
    <property type="entry name" value="COX1"/>
    <property type="match status" value="1"/>
</dbReference>
<gene>
    <name evidence="8" type="primary">COI</name>
</gene>
<comment type="function">
    <text evidence="5">Component of the cytochrome c oxidase, the last enzyme in the mitochondrial electron transport chain which drives oxidative phosphorylation. The respiratory chain contains 3 multisubunit complexes succinate dehydrogenase (complex II, CII), ubiquinol-cytochrome c oxidoreductase (cytochrome b-c1 complex, complex III, CIII) and cytochrome c oxidase (complex IV, CIV), that cooperate to transfer electrons derived from NADH and succinate to molecular oxygen, creating an electrochemical gradient over the inner membrane that drives transmembrane transport and the ATP synthase. Cytochrome c oxidase is the component of the respiratory chain that catalyzes the reduction of oxygen to water. Electrons originating from reduced cytochrome c in the intermembrane space (IMS) are transferred via the dinuclear copper A center (CU(A)) of subunit 2 and heme A of subunit 1 to the active site in subunit 1, a binuclear center (BNC) formed by heme A3 and copper B (CU(B)). The BNC reduces molecular oxygen to 2 water molecules using 4 electrons from cytochrome c in the IMS and 4 protons from the mitochondrial matrix.</text>
</comment>
<dbReference type="GO" id="GO:0004129">
    <property type="term" value="F:cytochrome-c oxidase activity"/>
    <property type="evidence" value="ECO:0007669"/>
    <property type="project" value="UniProtKB-EC"/>
</dbReference>
<keyword evidence="5" id="KW-0408">Iron</keyword>
<dbReference type="PANTHER" id="PTHR10422:SF18">
    <property type="entry name" value="CYTOCHROME C OXIDASE SUBUNIT 1"/>
    <property type="match status" value="1"/>
</dbReference>
<keyword evidence="5" id="KW-0249">Electron transport</keyword>
<keyword evidence="5 8" id="KW-0496">Mitochondrion</keyword>
<dbReference type="Gene3D" id="1.20.210.10">
    <property type="entry name" value="Cytochrome c oxidase-like, subunit I domain"/>
    <property type="match status" value="1"/>
</dbReference>
<feature type="transmembrane region" description="Helical" evidence="6">
    <location>
        <begin position="304"/>
        <end position="328"/>
    </location>
</feature>
<keyword evidence="5" id="KW-0349">Heme</keyword>
<evidence type="ECO:0000256" key="2">
    <source>
        <dbReference type="ARBA" id="ARBA00022692"/>
    </source>
</evidence>
<dbReference type="GO" id="GO:0006123">
    <property type="term" value="P:mitochondrial electron transport, cytochrome c to oxygen"/>
    <property type="evidence" value="ECO:0007669"/>
    <property type="project" value="TreeGrafter"/>
</dbReference>
<protein>
    <recommendedName>
        <fullName evidence="5">Cytochrome c oxidase subunit 1</fullName>
        <ecNumber evidence="5">7.1.1.9</ecNumber>
    </recommendedName>
</protein>
<feature type="transmembrane region" description="Helical" evidence="6">
    <location>
        <begin position="272"/>
        <end position="292"/>
    </location>
</feature>
<feature type="transmembrane region" description="Helical" evidence="6">
    <location>
        <begin position="102"/>
        <end position="120"/>
    </location>
</feature>
<keyword evidence="5" id="KW-0186">Copper</keyword>
<feature type="transmembrane region" description="Helical" evidence="6">
    <location>
        <begin position="14"/>
        <end position="35"/>
    </location>
</feature>
<keyword evidence="5" id="KW-0479">Metal-binding</keyword>
<dbReference type="PROSITE" id="PS00077">
    <property type="entry name" value="COX1_CUB"/>
    <property type="match status" value="1"/>
</dbReference>
<evidence type="ECO:0000313" key="8">
    <source>
        <dbReference type="EMBL" id="WHW97610.1"/>
    </source>
</evidence>
<comment type="pathway">
    <text evidence="5">Energy metabolism; oxidative phosphorylation.</text>
</comment>
<feature type="transmembrane region" description="Helical" evidence="6">
    <location>
        <begin position="340"/>
        <end position="364"/>
    </location>
</feature>
<keyword evidence="5" id="KW-0999">Mitochondrion inner membrane</keyword>
<evidence type="ECO:0000256" key="6">
    <source>
        <dbReference type="SAM" id="Phobius"/>
    </source>
</evidence>
<evidence type="ECO:0000256" key="4">
    <source>
        <dbReference type="ARBA" id="ARBA00023136"/>
    </source>
</evidence>
<sequence length="545" mass="62120">MWISSICLTISHKIIGLCYLFIAILCGFVGYVYSLCIRLELSVIGCGVLFGDYQFYNVLITSHGLIMIFAFIMPVIMGGFSNYFSPLIAGFPDMAFPRLNNMSFWMFVGGFICLVTGFLSEEGMGVGWTLYPTLICVDFHSSLSCDFVLFAVHFLGISSILNSINFIGTLLCCRRKYFSILSFTLFLWGALLTSILLIATLPVLAGGVTLIICDRNFNTSFYDVVGGGDLLLFQHLFWFFGHPEVYIIILPIFGLISTLIEIFCLRTVFSSISMIYSMIMISILGAFVWAHHMFVVGMDVDSRAYFGAVTALIGLPTGIKLFNWIYSFFFVDLLLHIESFYIFCFIFMFLMGGVTGLFLANIGIDIMMHDTYFVVAHFHYVLSLGAVFGFFAGFFHFINKWINLEINLFFFWIFLINLFFGANMIFLPMHSYGLYGCPRRITDFPICFIFWNSVILFGILLITFVVLFLSVFFSYSFLCNACLCLDFWSSFNLDIFVTVNIQIVSVLYLILVDFLHLCVSYLFVFLNILSVFLVSFCHFICNFLI</sequence>
<comment type="similarity">
    <text evidence="5">Belongs to the heme-copper respiratory oxidase family.</text>
</comment>
<dbReference type="InterPro" id="IPR000883">
    <property type="entry name" value="Cyt_C_Oxase_1"/>
</dbReference>
<dbReference type="SUPFAM" id="SSF81442">
    <property type="entry name" value="Cytochrome c oxidase subunit I-like"/>
    <property type="match status" value="1"/>
</dbReference>
<feature type="domain" description="Cytochrome oxidase subunit I profile" evidence="7">
    <location>
        <begin position="1"/>
        <end position="494"/>
    </location>
</feature>
<dbReference type="PROSITE" id="PS50855">
    <property type="entry name" value="COX1"/>
    <property type="match status" value="1"/>
</dbReference>
<dbReference type="AlphaFoldDB" id="A0AAT9UQ48"/>
<dbReference type="GO" id="GO:0005743">
    <property type="term" value="C:mitochondrial inner membrane"/>
    <property type="evidence" value="ECO:0007669"/>
    <property type="project" value="UniProtKB-SubCell"/>
</dbReference>
<dbReference type="GO" id="GO:0046872">
    <property type="term" value="F:metal ion binding"/>
    <property type="evidence" value="ECO:0007669"/>
    <property type="project" value="UniProtKB-KW"/>
</dbReference>
<keyword evidence="5" id="KW-0679">Respiratory chain</keyword>
<feature type="transmembrane region" description="Helical" evidence="6">
    <location>
        <begin position="185"/>
        <end position="212"/>
    </location>
</feature>
<proteinExistence type="inferred from homology"/>
<keyword evidence="2 5" id="KW-0812">Transmembrane</keyword>
<dbReference type="EMBL" id="OQ909994">
    <property type="protein sequence ID" value="WHW97610.1"/>
    <property type="molecule type" value="Genomic_DNA"/>
</dbReference>
<comment type="catalytic activity">
    <reaction evidence="5">
        <text>4 Fe(II)-[cytochrome c] + O2 + 8 H(+)(in) = 4 Fe(III)-[cytochrome c] + 2 H2O + 4 H(+)(out)</text>
        <dbReference type="Rhea" id="RHEA:11436"/>
        <dbReference type="Rhea" id="RHEA-COMP:10350"/>
        <dbReference type="Rhea" id="RHEA-COMP:14399"/>
        <dbReference type="ChEBI" id="CHEBI:15377"/>
        <dbReference type="ChEBI" id="CHEBI:15378"/>
        <dbReference type="ChEBI" id="CHEBI:15379"/>
        <dbReference type="ChEBI" id="CHEBI:29033"/>
        <dbReference type="ChEBI" id="CHEBI:29034"/>
        <dbReference type="EC" id="7.1.1.9"/>
    </reaction>
</comment>
<keyword evidence="4 5" id="KW-0472">Membrane</keyword>
<dbReference type="InterPro" id="IPR023615">
    <property type="entry name" value="Cyt_c_Oxase_su1_BS"/>
</dbReference>
<dbReference type="InterPro" id="IPR036927">
    <property type="entry name" value="Cyt_c_oxase-like_su1_sf"/>
</dbReference>
<dbReference type="GO" id="GO:0020037">
    <property type="term" value="F:heme binding"/>
    <property type="evidence" value="ECO:0007669"/>
    <property type="project" value="InterPro"/>
</dbReference>
<dbReference type="InterPro" id="IPR023616">
    <property type="entry name" value="Cyt_c_oxase-like_su1_dom"/>
</dbReference>
<keyword evidence="3 6" id="KW-1133">Transmembrane helix</keyword>
<feature type="transmembrane region" description="Helical" evidence="6">
    <location>
        <begin position="147"/>
        <end position="173"/>
    </location>
</feature>
<dbReference type="EC" id="7.1.1.9" evidence="5"/>
<accession>A0AAT9UQ48</accession>
<feature type="transmembrane region" description="Helical" evidence="6">
    <location>
        <begin position="376"/>
        <end position="397"/>
    </location>
</feature>
<name>A0AAT9UQ48_9TRYP</name>
<feature type="transmembrane region" description="Helical" evidence="6">
    <location>
        <begin position="523"/>
        <end position="544"/>
    </location>
</feature>
<feature type="transmembrane region" description="Helical" evidence="6">
    <location>
        <begin position="449"/>
        <end position="479"/>
    </location>
</feature>
<geneLocation type="mitochondrion" evidence="8"/>
<evidence type="ECO:0000259" key="7">
    <source>
        <dbReference type="PROSITE" id="PS50855"/>
    </source>
</evidence>
<dbReference type="PANTHER" id="PTHR10422">
    <property type="entry name" value="CYTOCHROME C OXIDASE SUBUNIT 1"/>
    <property type="match status" value="1"/>
</dbReference>
<organism evidence="8">
    <name type="scientific">Blastocrithidia nonstop</name>
    <dbReference type="NCBI Taxonomy" id="2592485"/>
    <lineage>
        <taxon>Eukaryota</taxon>
        <taxon>Discoba</taxon>
        <taxon>Euglenozoa</taxon>
        <taxon>Kinetoplastea</taxon>
        <taxon>Metakinetoplastina</taxon>
        <taxon>Trypanosomatida</taxon>
        <taxon>Trypanosomatidae</taxon>
        <taxon>Blastocrithidia</taxon>
    </lineage>
</organism>